<keyword evidence="2" id="KW-1185">Reference proteome</keyword>
<dbReference type="OrthoDB" id="391995at2"/>
<dbReference type="KEGG" id="mcol:MCOLE_v1c06210"/>
<sequence>MLAQTEQQFNTDIIVETITSNNMQSFLAPEIVFFNKPYVVNKNSYYKMLVCLNLNPNMVNTEQYNENYDIKNLDFKLFTSDLKEIKPTSAIPKNYIVDNENKIFFSYEIPVSLKMEHSINLNFGLSHDYKNLNYKSKGTIKLNPKFTKVDNKINLNLVNYLTYYDNKNKQKIWSSECIVEANIDLKFSEFEVNRQYSELGKINLDYIDKNEDLINFNQTLVDEIQQIKNNKIFPAVKLNEFKINNEKDFKNYYTGELKPKLIESQESIKLVYLENSFLDEKNKKVLLDKGEPGLLLNPFNWNKNQNIQVKLEIFGENIDIILPIKSYSNFKFIDSIKFEIQEGKNFTYSFTHEFWSILILLTADEIKEAVKEYEIT</sequence>
<dbReference type="AlphaFoldDB" id="A0A2K8P307"/>
<evidence type="ECO:0000313" key="2">
    <source>
        <dbReference type="Proteomes" id="UP000232221"/>
    </source>
</evidence>
<evidence type="ECO:0000313" key="1">
    <source>
        <dbReference type="EMBL" id="ATZ21132.1"/>
    </source>
</evidence>
<protein>
    <submittedName>
        <fullName evidence="1">Uncharacterized protein</fullName>
    </submittedName>
</protein>
<organism evidence="1 2">
    <name type="scientific">Mesoplasma coleopterae</name>
    <dbReference type="NCBI Taxonomy" id="324078"/>
    <lineage>
        <taxon>Bacteria</taxon>
        <taxon>Bacillati</taxon>
        <taxon>Mycoplasmatota</taxon>
        <taxon>Mollicutes</taxon>
        <taxon>Entomoplasmatales</taxon>
        <taxon>Entomoplasmataceae</taxon>
        <taxon>Mesoplasma</taxon>
    </lineage>
</organism>
<dbReference type="RefSeq" id="WP_100671394.1">
    <property type="nucleotide sequence ID" value="NZ_CP022511.1"/>
</dbReference>
<dbReference type="EMBL" id="CP024968">
    <property type="protein sequence ID" value="ATZ21132.1"/>
    <property type="molecule type" value="Genomic_DNA"/>
</dbReference>
<reference evidence="1 2" key="1">
    <citation type="submission" date="2017-11" db="EMBL/GenBank/DDBJ databases">
        <title>Genome sequence of Mesoplasma coleopterae BARC 779 (ATCC 49583).</title>
        <authorList>
            <person name="Lo W.-S."/>
            <person name="Kuo C.-H."/>
        </authorList>
    </citation>
    <scope>NUCLEOTIDE SEQUENCE [LARGE SCALE GENOMIC DNA]</scope>
    <source>
        <strain evidence="1 2">BARC 779</strain>
    </source>
</reference>
<dbReference type="Proteomes" id="UP000232221">
    <property type="component" value="Chromosome"/>
</dbReference>
<proteinExistence type="predicted"/>
<accession>A0A2K8P307</accession>
<gene>
    <name evidence="1" type="ORF">MCOLE_v1c06210</name>
</gene>
<name>A0A2K8P307_9MOLU</name>